<comment type="caution">
    <text evidence="7">The sequence shown here is derived from an EMBL/GenBank/DDBJ whole genome shotgun (WGS) entry which is preliminary data.</text>
</comment>
<dbReference type="InterPro" id="IPR036388">
    <property type="entry name" value="WH-like_DNA-bd_sf"/>
</dbReference>
<sequence>MADYSMYTDQELAAFLKQGDEVAYTEIFARYNYILHSHAVNKLRDREEARDIIQEVFTYLWQKKETITFTSSLSGYLYGAVRNAILNRVVHKQVQEKYFDSLKAFSLRGEVVTDHLIREKQLREFIEQEIALLPPKMRQVFEMSRKENLSHKEIAEKLDISEQTVSKQVTNAIKILKTKLGVVVYLWFIMDK</sequence>
<gene>
    <name evidence="7" type="ORF">FA047_00485</name>
</gene>
<dbReference type="Gene3D" id="1.10.1740.10">
    <property type="match status" value="1"/>
</dbReference>
<dbReference type="InterPro" id="IPR007627">
    <property type="entry name" value="RNA_pol_sigma70_r2"/>
</dbReference>
<dbReference type="GO" id="GO:0003677">
    <property type="term" value="F:DNA binding"/>
    <property type="evidence" value="ECO:0007669"/>
    <property type="project" value="InterPro"/>
</dbReference>
<dbReference type="Proteomes" id="UP000307244">
    <property type="component" value="Unassembled WGS sequence"/>
</dbReference>
<dbReference type="NCBIfam" id="TIGR02985">
    <property type="entry name" value="Sig70_bacteroi1"/>
    <property type="match status" value="1"/>
</dbReference>
<dbReference type="Pfam" id="PF08281">
    <property type="entry name" value="Sigma70_r4_2"/>
    <property type="match status" value="1"/>
</dbReference>
<dbReference type="AlphaFoldDB" id="A0A4U1CLD5"/>
<dbReference type="RefSeq" id="WP_136834032.1">
    <property type="nucleotide sequence ID" value="NZ_SWBQ01000001.1"/>
</dbReference>
<protein>
    <submittedName>
        <fullName evidence="7">RNA polymerase sigma-70 factor</fullName>
    </submittedName>
</protein>
<comment type="similarity">
    <text evidence="1">Belongs to the sigma-70 factor family. ECF subfamily.</text>
</comment>
<dbReference type="CDD" id="cd06171">
    <property type="entry name" value="Sigma70_r4"/>
    <property type="match status" value="1"/>
</dbReference>
<evidence type="ECO:0000259" key="6">
    <source>
        <dbReference type="Pfam" id="PF08281"/>
    </source>
</evidence>
<dbReference type="SUPFAM" id="SSF88946">
    <property type="entry name" value="Sigma2 domain of RNA polymerase sigma factors"/>
    <property type="match status" value="1"/>
</dbReference>
<organism evidence="7 8">
    <name type="scientific">Pedobacter frigoris</name>
    <dbReference type="NCBI Taxonomy" id="2571272"/>
    <lineage>
        <taxon>Bacteria</taxon>
        <taxon>Pseudomonadati</taxon>
        <taxon>Bacteroidota</taxon>
        <taxon>Sphingobacteriia</taxon>
        <taxon>Sphingobacteriales</taxon>
        <taxon>Sphingobacteriaceae</taxon>
        <taxon>Pedobacter</taxon>
    </lineage>
</organism>
<keyword evidence="4" id="KW-0804">Transcription</keyword>
<dbReference type="InterPro" id="IPR013324">
    <property type="entry name" value="RNA_pol_sigma_r3/r4-like"/>
</dbReference>
<evidence type="ECO:0000256" key="1">
    <source>
        <dbReference type="ARBA" id="ARBA00010641"/>
    </source>
</evidence>
<keyword evidence="2" id="KW-0805">Transcription regulation</keyword>
<name>A0A4U1CLD5_9SPHI</name>
<proteinExistence type="inferred from homology"/>
<feature type="domain" description="RNA polymerase sigma factor 70 region 4 type 2" evidence="6">
    <location>
        <begin position="126"/>
        <end position="174"/>
    </location>
</feature>
<dbReference type="OrthoDB" id="659569at2"/>
<dbReference type="Pfam" id="PF04542">
    <property type="entry name" value="Sigma70_r2"/>
    <property type="match status" value="1"/>
</dbReference>
<evidence type="ECO:0000256" key="2">
    <source>
        <dbReference type="ARBA" id="ARBA00023015"/>
    </source>
</evidence>
<evidence type="ECO:0000256" key="3">
    <source>
        <dbReference type="ARBA" id="ARBA00023082"/>
    </source>
</evidence>
<dbReference type="NCBIfam" id="TIGR02937">
    <property type="entry name" value="sigma70-ECF"/>
    <property type="match status" value="1"/>
</dbReference>
<dbReference type="InterPro" id="IPR013249">
    <property type="entry name" value="RNA_pol_sigma70_r4_t2"/>
</dbReference>
<dbReference type="InterPro" id="IPR014327">
    <property type="entry name" value="RNA_pol_sigma70_bacteroid"/>
</dbReference>
<dbReference type="InterPro" id="IPR013325">
    <property type="entry name" value="RNA_pol_sigma_r2"/>
</dbReference>
<reference evidence="7 8" key="1">
    <citation type="submission" date="2019-04" db="EMBL/GenBank/DDBJ databases">
        <title>Pedobacter sp. RP-3-15 sp. nov., isolated from Arctic soil.</title>
        <authorList>
            <person name="Dahal R.H."/>
            <person name="Kim D.-U."/>
        </authorList>
    </citation>
    <scope>NUCLEOTIDE SEQUENCE [LARGE SCALE GENOMIC DNA]</scope>
    <source>
        <strain evidence="7 8">RP-3-15</strain>
    </source>
</reference>
<evidence type="ECO:0000259" key="5">
    <source>
        <dbReference type="Pfam" id="PF04542"/>
    </source>
</evidence>
<dbReference type="InterPro" id="IPR014284">
    <property type="entry name" value="RNA_pol_sigma-70_dom"/>
</dbReference>
<dbReference type="Gene3D" id="1.10.10.10">
    <property type="entry name" value="Winged helix-like DNA-binding domain superfamily/Winged helix DNA-binding domain"/>
    <property type="match status" value="1"/>
</dbReference>
<dbReference type="PANTHER" id="PTHR43133">
    <property type="entry name" value="RNA POLYMERASE ECF-TYPE SIGMA FACTO"/>
    <property type="match status" value="1"/>
</dbReference>
<evidence type="ECO:0000256" key="4">
    <source>
        <dbReference type="ARBA" id="ARBA00023163"/>
    </source>
</evidence>
<dbReference type="EMBL" id="SWBQ01000001">
    <property type="protein sequence ID" value="TKC08611.1"/>
    <property type="molecule type" value="Genomic_DNA"/>
</dbReference>
<dbReference type="PANTHER" id="PTHR43133:SF46">
    <property type="entry name" value="RNA POLYMERASE SIGMA-70 FACTOR ECF SUBFAMILY"/>
    <property type="match status" value="1"/>
</dbReference>
<dbReference type="GO" id="GO:0006352">
    <property type="term" value="P:DNA-templated transcription initiation"/>
    <property type="evidence" value="ECO:0007669"/>
    <property type="project" value="InterPro"/>
</dbReference>
<dbReference type="InterPro" id="IPR039425">
    <property type="entry name" value="RNA_pol_sigma-70-like"/>
</dbReference>
<evidence type="ECO:0000313" key="7">
    <source>
        <dbReference type="EMBL" id="TKC08611.1"/>
    </source>
</evidence>
<dbReference type="GO" id="GO:0016987">
    <property type="term" value="F:sigma factor activity"/>
    <property type="evidence" value="ECO:0007669"/>
    <property type="project" value="UniProtKB-KW"/>
</dbReference>
<evidence type="ECO:0000313" key="8">
    <source>
        <dbReference type="Proteomes" id="UP000307244"/>
    </source>
</evidence>
<feature type="domain" description="RNA polymerase sigma-70 region 2" evidence="5">
    <location>
        <begin position="29"/>
        <end position="90"/>
    </location>
</feature>
<keyword evidence="8" id="KW-1185">Reference proteome</keyword>
<keyword evidence="3" id="KW-0731">Sigma factor</keyword>
<accession>A0A4U1CLD5</accession>
<dbReference type="SUPFAM" id="SSF88659">
    <property type="entry name" value="Sigma3 and sigma4 domains of RNA polymerase sigma factors"/>
    <property type="match status" value="1"/>
</dbReference>